<proteinExistence type="predicted"/>
<dbReference type="Pfam" id="PF16966">
    <property type="entry name" value="Porin_8"/>
    <property type="match status" value="1"/>
</dbReference>
<name>A0A379FLB5_PRORE</name>
<dbReference type="Proteomes" id="UP000834611">
    <property type="component" value="Unassembled WGS sequence"/>
</dbReference>
<evidence type="ECO:0000256" key="1">
    <source>
        <dbReference type="SAM" id="Coils"/>
    </source>
</evidence>
<accession>A0A379FLB5</accession>
<dbReference type="AlphaFoldDB" id="A0A379FLB5"/>
<dbReference type="InterPro" id="IPR016963">
    <property type="entry name" value="Glycoporin_RafY"/>
</dbReference>
<evidence type="ECO:0000313" key="3">
    <source>
        <dbReference type="EMBL" id="SUC29575.1"/>
    </source>
</evidence>
<protein>
    <submittedName>
        <fullName evidence="3">Sucrose porin</fullName>
    </submittedName>
</protein>
<evidence type="ECO:0000313" key="2">
    <source>
        <dbReference type="EMBL" id="CAB5712019.1"/>
    </source>
</evidence>
<reference evidence="3 4" key="1">
    <citation type="submission" date="2018-06" db="EMBL/GenBank/DDBJ databases">
        <authorList>
            <consortium name="Pathogen Informatics"/>
            <person name="Doyle S."/>
        </authorList>
    </citation>
    <scope>NUCLEOTIDE SEQUENCE [LARGE SCALE GENOMIC DNA]</scope>
    <source>
        <strain evidence="3 4">NCTC11801</strain>
    </source>
</reference>
<keyword evidence="1" id="KW-0175">Coiled coil</keyword>
<sequence>MMFIGLIQIGINMKMLPLSAIAAAFVILFPLVGDAQTDLSRIEARLEALEKRAELAERRAEAAEQKAEKLERVMNMHETTKQPISTVVKEPISNTNVPRESEEKPTSGIQYHNDYGELKLYGDVEFNMDGASRQGQITSVRTALGKNNQPNKSDNWDINGRILIGVDGNHLKDNGNYAGFSVQPLADMTGKMNLDDAAFYFGQKDRWQVKLGRYEAYDMFPLGQDTFVQYSGNTANDLYSDGFGYIYMMKEGRGRSGDGGSVQLSHSLDDWYFEINALVEDGTALFDDSNYHGYQLDNKKNVIYLRPVVAWQPNDFKVAIAMESQVINNAYGDNVDGHWKDMSKRNGYGMTLGWNSVEKYSDNGVQLTFSTAYLDAIAETDLSLGGYALWRRAQLGYIYAHNNIKDFNAVNISTDPNSVLNNIPGKYDVHTLYASYELPQILAIDNYKIYLGAYYSKINADNPNLISHHDDERYGVRARFKYFF</sequence>
<organism evidence="3 4">
    <name type="scientific">Providencia rettgeri</name>
    <dbReference type="NCBI Taxonomy" id="587"/>
    <lineage>
        <taxon>Bacteria</taxon>
        <taxon>Pseudomonadati</taxon>
        <taxon>Pseudomonadota</taxon>
        <taxon>Gammaproteobacteria</taxon>
        <taxon>Enterobacterales</taxon>
        <taxon>Morganellaceae</taxon>
        <taxon>Providencia</taxon>
    </lineage>
</organism>
<dbReference type="EMBL" id="CAHPSF010000012">
    <property type="protein sequence ID" value="CAB5712019.1"/>
    <property type="molecule type" value="Genomic_DNA"/>
</dbReference>
<gene>
    <name evidence="3" type="primary">scrY</name>
    <name evidence="2" type="ORF">GHA_03688</name>
    <name evidence="3" type="ORF">NCTC11801_00478</name>
</gene>
<evidence type="ECO:0000313" key="4">
    <source>
        <dbReference type="Proteomes" id="UP000254208"/>
    </source>
</evidence>
<dbReference type="EMBL" id="UGTZ01000001">
    <property type="protein sequence ID" value="SUC29575.1"/>
    <property type="molecule type" value="Genomic_DNA"/>
</dbReference>
<dbReference type="Proteomes" id="UP000254208">
    <property type="component" value="Unassembled WGS sequence"/>
</dbReference>
<feature type="coiled-coil region" evidence="1">
    <location>
        <begin position="32"/>
        <end position="80"/>
    </location>
</feature>
<reference evidence="2" key="2">
    <citation type="submission" date="2020-05" db="EMBL/GenBank/DDBJ databases">
        <authorList>
            <person name="Delgado-Blas J."/>
        </authorList>
    </citation>
    <scope>NUCLEOTIDE SEQUENCE</scope>
    <source>
        <strain evidence="2">BB1453</strain>
    </source>
</reference>